<evidence type="ECO:0000313" key="2">
    <source>
        <dbReference type="EMBL" id="WAJ22553.1"/>
    </source>
</evidence>
<dbReference type="Pfam" id="PF11823">
    <property type="entry name" value="Se_S_carrier"/>
    <property type="match status" value="1"/>
</dbReference>
<evidence type="ECO:0000259" key="1">
    <source>
        <dbReference type="Pfam" id="PF11823"/>
    </source>
</evidence>
<protein>
    <submittedName>
        <fullName evidence="2">DUF3343 domain-containing protein</fullName>
    </submittedName>
</protein>
<organism evidence="2 3">
    <name type="scientific">Lacrimispora xylanolytica</name>
    <dbReference type="NCBI Taxonomy" id="29375"/>
    <lineage>
        <taxon>Bacteria</taxon>
        <taxon>Bacillati</taxon>
        <taxon>Bacillota</taxon>
        <taxon>Clostridia</taxon>
        <taxon>Lachnospirales</taxon>
        <taxon>Lachnospiraceae</taxon>
        <taxon>Lacrimispora</taxon>
    </lineage>
</organism>
<dbReference type="RefSeq" id="WP_024835274.1">
    <property type="nucleotide sequence ID" value="NZ_CP113524.1"/>
</dbReference>
<dbReference type="InterPro" id="IPR021778">
    <property type="entry name" value="Se/S_carrier-like"/>
</dbReference>
<gene>
    <name evidence="2" type="ORF">OW255_13340</name>
</gene>
<sequence>MEEILFTFYNTHHSIMAEQMLLDAKIPVKVMPMPEAITAGCGLCLRIQESDSGFAFQVLDQGGITPRGVYKKISGGYTNMPMVTFQL</sequence>
<keyword evidence="3" id="KW-1185">Reference proteome</keyword>
<feature type="domain" description="Putative Se/S carrier protein-like" evidence="1">
    <location>
        <begin position="4"/>
        <end position="71"/>
    </location>
</feature>
<dbReference type="EMBL" id="CP113524">
    <property type="protein sequence ID" value="WAJ22553.1"/>
    <property type="molecule type" value="Genomic_DNA"/>
</dbReference>
<dbReference type="Proteomes" id="UP001163115">
    <property type="component" value="Chromosome"/>
</dbReference>
<name>A0ABY7A8C0_9FIRM</name>
<reference evidence="2" key="1">
    <citation type="submission" date="2022-11" db="EMBL/GenBank/DDBJ databases">
        <title>Lacrimispora xylanolytica sy1, complete genome.</title>
        <authorList>
            <person name="Choi S."/>
        </authorList>
    </citation>
    <scope>NUCLEOTIDE SEQUENCE</scope>
    <source>
        <strain evidence="2">Sy1</strain>
    </source>
</reference>
<proteinExistence type="predicted"/>
<evidence type="ECO:0000313" key="3">
    <source>
        <dbReference type="Proteomes" id="UP001163115"/>
    </source>
</evidence>
<accession>A0ABY7A8C0</accession>